<reference evidence="2 3" key="1">
    <citation type="submission" date="2020-10" db="EMBL/GenBank/DDBJ databases">
        <title>Whole genome sequence of oil-degrading bacteria Rhodococcus pyridinivorans strain 5Ap.</title>
        <authorList>
            <person name="Akhremchuk A.E."/>
            <person name="Valentovich L.N."/>
            <person name="Charniauskaya M.I."/>
            <person name="Bukliarevich H.A."/>
            <person name="Titok M.A."/>
        </authorList>
    </citation>
    <scope>NUCLEOTIDE SEQUENCE [LARGE SCALE GENOMIC DNA]</scope>
    <source>
        <strain evidence="2 3">5Ap</strain>
    </source>
</reference>
<accession>A0A7M2XKE5</accession>
<feature type="region of interest" description="Disordered" evidence="1">
    <location>
        <begin position="373"/>
        <end position="408"/>
    </location>
</feature>
<keyword evidence="2" id="KW-0808">Transferase</keyword>
<dbReference type="AlphaFoldDB" id="A0A7M2XKE5"/>
<dbReference type="GO" id="GO:0016301">
    <property type="term" value="F:kinase activity"/>
    <property type="evidence" value="ECO:0007669"/>
    <property type="project" value="UniProtKB-KW"/>
</dbReference>
<evidence type="ECO:0000256" key="1">
    <source>
        <dbReference type="SAM" id="MobiDB-lite"/>
    </source>
</evidence>
<dbReference type="Pfam" id="PF08757">
    <property type="entry name" value="CotH"/>
    <property type="match status" value="1"/>
</dbReference>
<protein>
    <submittedName>
        <fullName evidence="2">CotH kinase family protein</fullName>
    </submittedName>
</protein>
<evidence type="ECO:0000313" key="2">
    <source>
        <dbReference type="EMBL" id="QOV98139.1"/>
    </source>
</evidence>
<sequence>MTAPTPRRRLRHRIPTSLRRHWKLPVAFIAFVAIVATAFGAIRVRPYITGDPTIISSEITQNVAGTVDLFDTSATHELSLEIGDAEYDDMISAYEKDGDKEWVVADVVIDGTRIDDVGVRLKGNSTLRGLQGEGFDQAQGPPGMEGTVQVDPEDPTSLPLLIRFDEYVDGRAYQGMTELSVRPGSPVINEAMALSLTAETDQPTQRYAYTVYSVNDSATATRLVLEHPDEQYANSLFDSPGYLYKADASSRFEYVGDDQSDYADQFEEINAADSGTLQPIISFLKWMDSADDAEFDAHLADWVDVESFARYVATQNLLVNFDDMAGPGQNYYLWYDLDTKKLSVVSWDLNMAMQGDTSAGPDDSISMMGGMGPGGRPQGMADATPPEGMPQAMPPGMPGGESRGPGGGNTLKTRFLDSDAFTEIYHRVYQELSEQIYGNGLALEVLDEVAASMPTSDGLTAEALQESVDSMRSWIGERTQAQVQWIQPR</sequence>
<keyword evidence="2" id="KW-0418">Kinase</keyword>
<dbReference type="RefSeq" id="WP_193902614.1">
    <property type="nucleotide sequence ID" value="NZ_CP063450.1"/>
</dbReference>
<proteinExistence type="predicted"/>
<dbReference type="PANTHER" id="PTHR40050:SF1">
    <property type="entry name" value="INNER SPORE COAT PROTEIN H"/>
    <property type="match status" value="1"/>
</dbReference>
<dbReference type="PANTHER" id="PTHR40050">
    <property type="entry name" value="INNER SPORE COAT PROTEIN H"/>
    <property type="match status" value="1"/>
</dbReference>
<dbReference type="EMBL" id="CP063450">
    <property type="protein sequence ID" value="QOV98139.1"/>
    <property type="molecule type" value="Genomic_DNA"/>
</dbReference>
<evidence type="ECO:0000313" key="3">
    <source>
        <dbReference type="Proteomes" id="UP000593818"/>
    </source>
</evidence>
<dbReference type="InterPro" id="IPR014867">
    <property type="entry name" value="Spore_coat_CotH_CotH2/3/7"/>
</dbReference>
<dbReference type="Proteomes" id="UP000593818">
    <property type="component" value="Chromosome"/>
</dbReference>
<feature type="compositionally biased region" description="Gly residues" evidence="1">
    <location>
        <begin position="398"/>
        <end position="408"/>
    </location>
</feature>
<name>A0A7M2XKE5_9NOCA</name>
<organism evidence="2 3">
    <name type="scientific">Rhodococcus pyridinivorans</name>
    <dbReference type="NCBI Taxonomy" id="103816"/>
    <lineage>
        <taxon>Bacteria</taxon>
        <taxon>Bacillati</taxon>
        <taxon>Actinomycetota</taxon>
        <taxon>Actinomycetes</taxon>
        <taxon>Mycobacteriales</taxon>
        <taxon>Nocardiaceae</taxon>
        <taxon>Rhodococcus</taxon>
    </lineage>
</organism>
<gene>
    <name evidence="2" type="ORF">INP59_20010</name>
</gene>
<keyword evidence="3" id="KW-1185">Reference proteome</keyword>